<dbReference type="CDD" id="cd06261">
    <property type="entry name" value="TM_PBP2"/>
    <property type="match status" value="1"/>
</dbReference>
<organism evidence="9 10">
    <name type="scientific">Cryobacterium arcticum</name>
    <dbReference type="NCBI Taxonomy" id="670052"/>
    <lineage>
        <taxon>Bacteria</taxon>
        <taxon>Bacillati</taxon>
        <taxon>Actinomycetota</taxon>
        <taxon>Actinomycetes</taxon>
        <taxon>Micrococcales</taxon>
        <taxon>Microbacteriaceae</taxon>
        <taxon>Cryobacterium</taxon>
    </lineage>
</organism>
<feature type="transmembrane region" description="Helical" evidence="7">
    <location>
        <begin position="36"/>
        <end position="56"/>
    </location>
</feature>
<dbReference type="OrthoDB" id="9812701at2"/>
<dbReference type="GO" id="GO:0055085">
    <property type="term" value="P:transmembrane transport"/>
    <property type="evidence" value="ECO:0007669"/>
    <property type="project" value="InterPro"/>
</dbReference>
<dbReference type="PANTHER" id="PTHR43386:SF1">
    <property type="entry name" value="D,D-DIPEPTIDE TRANSPORT SYSTEM PERMEASE PROTEIN DDPC-RELATED"/>
    <property type="match status" value="1"/>
</dbReference>
<feature type="domain" description="ABC transmembrane type-1" evidence="8">
    <location>
        <begin position="92"/>
        <end position="288"/>
    </location>
</feature>
<evidence type="ECO:0000256" key="5">
    <source>
        <dbReference type="ARBA" id="ARBA00022989"/>
    </source>
</evidence>
<dbReference type="InterPro" id="IPR000515">
    <property type="entry name" value="MetI-like"/>
</dbReference>
<dbReference type="AlphaFoldDB" id="A0A1B1BPW8"/>
<dbReference type="PANTHER" id="PTHR43386">
    <property type="entry name" value="OLIGOPEPTIDE TRANSPORT SYSTEM PERMEASE PROTEIN APPC"/>
    <property type="match status" value="1"/>
</dbReference>
<feature type="transmembrane region" description="Helical" evidence="7">
    <location>
        <begin position="137"/>
        <end position="157"/>
    </location>
</feature>
<keyword evidence="6 7" id="KW-0472">Membrane</keyword>
<feature type="transmembrane region" description="Helical" evidence="7">
    <location>
        <begin position="266"/>
        <end position="285"/>
    </location>
</feature>
<accession>A0A1B1BPW8</accession>
<name>A0A1B1BPW8_9MICO</name>
<evidence type="ECO:0000256" key="3">
    <source>
        <dbReference type="ARBA" id="ARBA00022475"/>
    </source>
</evidence>
<evidence type="ECO:0000256" key="7">
    <source>
        <dbReference type="RuleBase" id="RU363032"/>
    </source>
</evidence>
<evidence type="ECO:0000256" key="1">
    <source>
        <dbReference type="ARBA" id="ARBA00004651"/>
    </source>
</evidence>
<dbReference type="Proteomes" id="UP000092582">
    <property type="component" value="Chromosome 1"/>
</dbReference>
<dbReference type="PROSITE" id="PS50928">
    <property type="entry name" value="ABC_TM1"/>
    <property type="match status" value="1"/>
</dbReference>
<comment type="similarity">
    <text evidence="7">Belongs to the binding-protein-dependent transport system permease family.</text>
</comment>
<evidence type="ECO:0000256" key="4">
    <source>
        <dbReference type="ARBA" id="ARBA00022692"/>
    </source>
</evidence>
<feature type="transmembrane region" description="Helical" evidence="7">
    <location>
        <begin position="96"/>
        <end position="117"/>
    </location>
</feature>
<reference evidence="9 10" key="1">
    <citation type="submission" date="2016-06" db="EMBL/GenBank/DDBJ databases">
        <title>Genome sequencing of Cryobacterium arcticum PAMC 27867.</title>
        <authorList>
            <person name="Lee J."/>
            <person name="Kim O.-S."/>
        </authorList>
    </citation>
    <scope>NUCLEOTIDE SEQUENCE [LARGE SCALE GENOMIC DNA]</scope>
    <source>
        <strain evidence="9 10">PAMC 27867</strain>
    </source>
</reference>
<dbReference type="GO" id="GO:0005886">
    <property type="term" value="C:plasma membrane"/>
    <property type="evidence" value="ECO:0007669"/>
    <property type="project" value="UniProtKB-SubCell"/>
</dbReference>
<dbReference type="Gene3D" id="1.10.3720.10">
    <property type="entry name" value="MetI-like"/>
    <property type="match status" value="1"/>
</dbReference>
<evidence type="ECO:0000256" key="6">
    <source>
        <dbReference type="ARBA" id="ARBA00023136"/>
    </source>
</evidence>
<dbReference type="STRING" id="670052.PA27867_3500"/>
<evidence type="ECO:0000313" key="9">
    <source>
        <dbReference type="EMBL" id="ANP74423.1"/>
    </source>
</evidence>
<protein>
    <submittedName>
        <fullName evidence="9">Binding-protein-dependent transport systems inner membrane component</fullName>
    </submittedName>
</protein>
<feature type="transmembrane region" description="Helical" evidence="7">
    <location>
        <begin position="225"/>
        <end position="246"/>
    </location>
</feature>
<evidence type="ECO:0000256" key="2">
    <source>
        <dbReference type="ARBA" id="ARBA00022448"/>
    </source>
</evidence>
<keyword evidence="3" id="KW-1003">Cell membrane</keyword>
<keyword evidence="2 7" id="KW-0813">Transport</keyword>
<evidence type="ECO:0000259" key="8">
    <source>
        <dbReference type="PROSITE" id="PS50928"/>
    </source>
</evidence>
<dbReference type="PATRIC" id="fig|670052.7.peg.3602"/>
<dbReference type="Pfam" id="PF00528">
    <property type="entry name" value="BPD_transp_1"/>
    <property type="match status" value="1"/>
</dbReference>
<keyword evidence="10" id="KW-1185">Reference proteome</keyword>
<comment type="subcellular location">
    <subcellularLocation>
        <location evidence="1 7">Cell membrane</location>
        <topology evidence="1 7">Multi-pass membrane protein</topology>
    </subcellularLocation>
</comment>
<proteinExistence type="inferred from homology"/>
<keyword evidence="5 7" id="KW-1133">Transmembrane helix</keyword>
<dbReference type="InterPro" id="IPR050366">
    <property type="entry name" value="BP-dependent_transpt_permease"/>
</dbReference>
<dbReference type="InterPro" id="IPR035906">
    <property type="entry name" value="MetI-like_sf"/>
</dbReference>
<keyword evidence="4 7" id="KW-0812">Transmembrane</keyword>
<dbReference type="RefSeq" id="WP_066598353.1">
    <property type="nucleotide sequence ID" value="NZ_CP016282.1"/>
</dbReference>
<gene>
    <name evidence="9" type="ORF">PA27867_3500</name>
</gene>
<dbReference type="EMBL" id="CP016282">
    <property type="protein sequence ID" value="ANP74423.1"/>
    <property type="molecule type" value="Genomic_DNA"/>
</dbReference>
<dbReference type="KEGG" id="cart:PA27867_3500"/>
<evidence type="ECO:0000313" key="10">
    <source>
        <dbReference type="Proteomes" id="UP000092582"/>
    </source>
</evidence>
<sequence>MTALAPRTAPRSVADIRAERRRYAAKLPRRKVRISLLLPALIIVAIAIFVPPLTAFDPIQTSGPASTAPNGTHWFGTDSASLDIFARTVAAARYNLSIAFAATVLCTAIGVVFGVVIGSLESERSVGGLAARGTTRLFDLLQAIPGILIGLVIVTFFGASITSLAVGTAIILAPVQMRLVRIEVLRVRKEAYLDAARMSGQTELQLMLRHVMPNSVWVALENMSFLFAASMLLTAALGFVGVGLQPPTPEWGSMLSSATNDALSGRWWPAAFPAAALMITVWAFANASHALFGRPEGASAGGH</sequence>
<dbReference type="SUPFAM" id="SSF161098">
    <property type="entry name" value="MetI-like"/>
    <property type="match status" value="1"/>
</dbReference>